<keyword evidence="3" id="KW-0804">Transcription</keyword>
<evidence type="ECO:0000313" key="4">
    <source>
        <dbReference type="EnsemblPlants" id="EMT33188"/>
    </source>
</evidence>
<reference evidence="4" key="1">
    <citation type="submission" date="2015-06" db="UniProtKB">
        <authorList>
            <consortium name="EnsemblPlants"/>
        </authorList>
    </citation>
    <scope>IDENTIFICATION</scope>
</reference>
<organism evidence="4">
    <name type="scientific">Aegilops tauschii</name>
    <name type="common">Tausch's goatgrass</name>
    <name type="synonym">Aegilops squarrosa</name>
    <dbReference type="NCBI Taxonomy" id="37682"/>
    <lineage>
        <taxon>Eukaryota</taxon>
        <taxon>Viridiplantae</taxon>
        <taxon>Streptophyta</taxon>
        <taxon>Embryophyta</taxon>
        <taxon>Tracheophyta</taxon>
        <taxon>Spermatophyta</taxon>
        <taxon>Magnoliopsida</taxon>
        <taxon>Liliopsida</taxon>
        <taxon>Poales</taxon>
        <taxon>Poaceae</taxon>
        <taxon>BOP clade</taxon>
        <taxon>Pooideae</taxon>
        <taxon>Triticodae</taxon>
        <taxon>Triticeae</taxon>
        <taxon>Triticinae</taxon>
        <taxon>Aegilops</taxon>
    </lineage>
</organism>
<dbReference type="Gene3D" id="4.10.280.10">
    <property type="entry name" value="Helix-loop-helix DNA-binding domain"/>
    <property type="match status" value="1"/>
</dbReference>
<dbReference type="PANTHER" id="PTHR45959:SF71">
    <property type="entry name" value="BHLH DOMAIN-CONTAINING PROTEIN"/>
    <property type="match status" value="1"/>
</dbReference>
<dbReference type="PROSITE" id="PS50888">
    <property type="entry name" value="BHLH"/>
    <property type="match status" value="1"/>
</dbReference>
<evidence type="ECO:0000256" key="1">
    <source>
        <dbReference type="ARBA" id="ARBA00005510"/>
    </source>
</evidence>
<dbReference type="SMART" id="SM00353">
    <property type="entry name" value="HLH"/>
    <property type="match status" value="1"/>
</dbReference>
<dbReference type="InterPro" id="IPR011598">
    <property type="entry name" value="bHLH_dom"/>
</dbReference>
<accession>M8CG26</accession>
<dbReference type="Pfam" id="PF00010">
    <property type="entry name" value="HLH"/>
    <property type="match status" value="1"/>
</dbReference>
<dbReference type="EnsemblPlants" id="EMT33188">
    <property type="protein sequence ID" value="EMT33188"/>
    <property type="gene ID" value="F775_02410"/>
</dbReference>
<name>M8CG26_AEGTA</name>
<proteinExistence type="inferred from homology"/>
<dbReference type="InterPro" id="IPR052610">
    <property type="entry name" value="bHLH_transcription_regulator"/>
</dbReference>
<dbReference type="InterPro" id="IPR036638">
    <property type="entry name" value="HLH_DNA-bd_sf"/>
</dbReference>
<evidence type="ECO:0000256" key="3">
    <source>
        <dbReference type="ARBA" id="ARBA00023163"/>
    </source>
</evidence>
<comment type="similarity">
    <text evidence="1">Belongs to the bHLH protein family.</text>
</comment>
<dbReference type="AlphaFoldDB" id="M8CG26"/>
<evidence type="ECO:0000256" key="2">
    <source>
        <dbReference type="ARBA" id="ARBA00023015"/>
    </source>
</evidence>
<dbReference type="GO" id="GO:0046983">
    <property type="term" value="F:protein dimerization activity"/>
    <property type="evidence" value="ECO:0007669"/>
    <property type="project" value="InterPro"/>
</dbReference>
<dbReference type="PANTHER" id="PTHR45959">
    <property type="entry name" value="BHLH TRANSCRIPTION FACTOR"/>
    <property type="match status" value="1"/>
</dbReference>
<sequence>MAEPRNIFAATPATLVASGSVATYGRKLMDDLDDSLLFMQWALSTLQNEEDQGGAVENRAGFPCLQALRDSPELAEAHNRLSSGTDSRPDGGIISPSPDAAVQQVSNSTFTSLPASGSMSSTGATNTHSMSWNFNAAHPSSVGGGTQAARAPLRSGVSQPTRRAAARKVGACAQDHIMAERKRREKTNQRFIELSAVIPGLKKMDKGTILSNATSYVKQLQEKVKSLEAAGGSHRSVETLVLVREPSRHAAPNSDEGSSLFSSAARMPARSQRLPEIEAKLSENKVMLRIHCEINGKGIVVRVLAELEEFHLCIVHNNVMPFTESTVIITTMAKASFHLLL</sequence>
<protein>
    <submittedName>
        <fullName evidence="4">Transcription factor bHLH19</fullName>
    </submittedName>
</protein>
<dbReference type="SUPFAM" id="SSF47459">
    <property type="entry name" value="HLH, helix-loop-helix DNA-binding domain"/>
    <property type="match status" value="1"/>
</dbReference>
<keyword evidence="2" id="KW-0805">Transcription regulation</keyword>